<evidence type="ECO:0000259" key="5">
    <source>
        <dbReference type="PROSITE" id="PS50932"/>
    </source>
</evidence>
<dbReference type="InterPro" id="IPR001387">
    <property type="entry name" value="Cro/C1-type_HTH"/>
</dbReference>
<accession>A0A0R1M1E4</accession>
<dbReference type="OrthoDB" id="9796186at2"/>
<keyword evidence="2" id="KW-0805">Transcription regulation</keyword>
<dbReference type="Pfam" id="PF00356">
    <property type="entry name" value="LacI"/>
    <property type="match status" value="1"/>
</dbReference>
<dbReference type="Pfam" id="PF13377">
    <property type="entry name" value="Peripla_BP_3"/>
    <property type="match status" value="1"/>
</dbReference>
<organism evidence="7 8">
    <name type="scientific">Liquorilactobacillus capillatus DSM 19910</name>
    <dbReference type="NCBI Taxonomy" id="1423731"/>
    <lineage>
        <taxon>Bacteria</taxon>
        <taxon>Bacillati</taxon>
        <taxon>Bacillota</taxon>
        <taxon>Bacilli</taxon>
        <taxon>Lactobacillales</taxon>
        <taxon>Lactobacillaceae</taxon>
        <taxon>Liquorilactobacillus</taxon>
    </lineage>
</organism>
<dbReference type="Gene3D" id="1.10.260.40">
    <property type="entry name" value="lambda repressor-like DNA-binding domains"/>
    <property type="match status" value="1"/>
</dbReference>
<evidence type="ECO:0000256" key="1">
    <source>
        <dbReference type="ARBA" id="ARBA00022491"/>
    </source>
</evidence>
<dbReference type="Proteomes" id="UP000051621">
    <property type="component" value="Unassembled WGS sequence"/>
</dbReference>
<evidence type="ECO:0000313" key="7">
    <source>
        <dbReference type="EMBL" id="KRL01489.1"/>
    </source>
</evidence>
<dbReference type="PROSITE" id="PS50932">
    <property type="entry name" value="HTH_LACI_2"/>
    <property type="match status" value="1"/>
</dbReference>
<dbReference type="GO" id="GO:0000976">
    <property type="term" value="F:transcription cis-regulatory region binding"/>
    <property type="evidence" value="ECO:0007669"/>
    <property type="project" value="TreeGrafter"/>
</dbReference>
<dbReference type="Gene3D" id="3.40.50.2300">
    <property type="match status" value="2"/>
</dbReference>
<feature type="domain" description="HTH lacI-type" evidence="5">
    <location>
        <begin position="5"/>
        <end position="59"/>
    </location>
</feature>
<dbReference type="PANTHER" id="PTHR30146:SF95">
    <property type="entry name" value="RIBOSE OPERON REPRESSOR"/>
    <property type="match status" value="1"/>
</dbReference>
<dbReference type="PROSITE" id="PS00356">
    <property type="entry name" value="HTH_LACI_1"/>
    <property type="match status" value="1"/>
</dbReference>
<evidence type="ECO:0000256" key="4">
    <source>
        <dbReference type="ARBA" id="ARBA00023163"/>
    </source>
</evidence>
<dbReference type="AlphaFoldDB" id="A0A0R1M1E4"/>
<evidence type="ECO:0000256" key="3">
    <source>
        <dbReference type="ARBA" id="ARBA00023125"/>
    </source>
</evidence>
<dbReference type="SUPFAM" id="SSF47413">
    <property type="entry name" value="lambda repressor-like DNA-binding domains"/>
    <property type="match status" value="1"/>
</dbReference>
<evidence type="ECO:0000259" key="6">
    <source>
        <dbReference type="PROSITE" id="PS50943"/>
    </source>
</evidence>
<sequence>MGKKISIKEIAKLSGVSVSTVSRVINNNGRFSEETRQRVLKIIKKYNYHTNTLAKGLRMKRSNTIGIIVPELSNTFFSSLVEKIENQFFSKNYATIICDTGRNADKEAAYIRMLEAKLADGLIIISGKKTFDASLLSRTIPVVCIDRKPNDKKIIFISSNHYQGAVIATTELLEAGTQPHLFKVAGSSSSMLDRIKGFKDTLQNKQQLDERAIISLQADYPAGSNARRLEIRTELRQLMSSEQLPLGIFATSDTLAADIMIAARELHLNIPADLKIIGFDDAPIARYCYPQLTTIHQDITEIASQASQHLIAAINNSENIVEEVVTDTIIDVHLVRRGTV</sequence>
<dbReference type="InterPro" id="IPR010982">
    <property type="entry name" value="Lambda_DNA-bd_dom_sf"/>
</dbReference>
<keyword evidence="3" id="KW-0238">DNA-binding</keyword>
<comment type="caution">
    <text evidence="7">The sequence shown here is derived from an EMBL/GenBank/DDBJ whole genome shotgun (WGS) entry which is preliminary data.</text>
</comment>
<dbReference type="EMBL" id="AZEF01000025">
    <property type="protein sequence ID" value="KRL01489.1"/>
    <property type="molecule type" value="Genomic_DNA"/>
</dbReference>
<evidence type="ECO:0000256" key="2">
    <source>
        <dbReference type="ARBA" id="ARBA00023015"/>
    </source>
</evidence>
<keyword evidence="8" id="KW-1185">Reference proteome</keyword>
<reference evidence="7 8" key="1">
    <citation type="journal article" date="2015" name="Genome Announc.">
        <title>Expanding the biotechnology potential of lactobacilli through comparative genomics of 213 strains and associated genera.</title>
        <authorList>
            <person name="Sun Z."/>
            <person name="Harris H.M."/>
            <person name="McCann A."/>
            <person name="Guo C."/>
            <person name="Argimon S."/>
            <person name="Zhang W."/>
            <person name="Yang X."/>
            <person name="Jeffery I.B."/>
            <person name="Cooney J.C."/>
            <person name="Kagawa T.F."/>
            <person name="Liu W."/>
            <person name="Song Y."/>
            <person name="Salvetti E."/>
            <person name="Wrobel A."/>
            <person name="Rasinkangas P."/>
            <person name="Parkhill J."/>
            <person name="Rea M.C."/>
            <person name="O'Sullivan O."/>
            <person name="Ritari J."/>
            <person name="Douillard F.P."/>
            <person name="Paul Ross R."/>
            <person name="Yang R."/>
            <person name="Briner A.E."/>
            <person name="Felis G.E."/>
            <person name="de Vos W.M."/>
            <person name="Barrangou R."/>
            <person name="Klaenhammer T.R."/>
            <person name="Caufield P.W."/>
            <person name="Cui Y."/>
            <person name="Zhang H."/>
            <person name="O'Toole P.W."/>
        </authorList>
    </citation>
    <scope>NUCLEOTIDE SEQUENCE [LARGE SCALE GENOMIC DNA]</scope>
    <source>
        <strain evidence="7 8">DSM 19910</strain>
    </source>
</reference>
<dbReference type="InterPro" id="IPR028082">
    <property type="entry name" value="Peripla_BP_I"/>
</dbReference>
<dbReference type="InterPro" id="IPR046335">
    <property type="entry name" value="LacI/GalR-like_sensor"/>
</dbReference>
<dbReference type="PANTHER" id="PTHR30146">
    <property type="entry name" value="LACI-RELATED TRANSCRIPTIONAL REPRESSOR"/>
    <property type="match status" value="1"/>
</dbReference>
<evidence type="ECO:0000313" key="8">
    <source>
        <dbReference type="Proteomes" id="UP000051621"/>
    </source>
</evidence>
<dbReference type="RefSeq" id="WP_057743908.1">
    <property type="nucleotide sequence ID" value="NZ_AZEF01000025.1"/>
</dbReference>
<feature type="domain" description="HTH cro/C1-type" evidence="6">
    <location>
        <begin position="3"/>
        <end position="53"/>
    </location>
</feature>
<dbReference type="PRINTS" id="PR00036">
    <property type="entry name" value="HTHLACI"/>
</dbReference>
<dbReference type="SUPFAM" id="SSF53822">
    <property type="entry name" value="Periplasmic binding protein-like I"/>
    <property type="match status" value="1"/>
</dbReference>
<keyword evidence="4" id="KW-0804">Transcription</keyword>
<dbReference type="SMART" id="SM00354">
    <property type="entry name" value="HTH_LACI"/>
    <property type="match status" value="1"/>
</dbReference>
<proteinExistence type="predicted"/>
<protein>
    <submittedName>
        <fullName evidence="7">LacI family transcription regulator</fullName>
    </submittedName>
</protein>
<dbReference type="GO" id="GO:0003700">
    <property type="term" value="F:DNA-binding transcription factor activity"/>
    <property type="evidence" value="ECO:0007669"/>
    <property type="project" value="TreeGrafter"/>
</dbReference>
<keyword evidence="1" id="KW-0678">Repressor</keyword>
<gene>
    <name evidence="7" type="ORF">FC81_GL001172</name>
</gene>
<dbReference type="CDD" id="cd01392">
    <property type="entry name" value="HTH_LacI"/>
    <property type="match status" value="1"/>
</dbReference>
<dbReference type="PATRIC" id="fig|1423731.3.peg.1202"/>
<dbReference type="PROSITE" id="PS50943">
    <property type="entry name" value="HTH_CROC1"/>
    <property type="match status" value="1"/>
</dbReference>
<name>A0A0R1M1E4_9LACO</name>
<dbReference type="InterPro" id="IPR000843">
    <property type="entry name" value="HTH_LacI"/>
</dbReference>
<dbReference type="STRING" id="1423731.FC81_GL001172"/>
<dbReference type="CDD" id="cd06291">
    <property type="entry name" value="PBP1_Qymf-like"/>
    <property type="match status" value="1"/>
</dbReference>